<keyword evidence="2" id="KW-0802">TPR repeat</keyword>
<dbReference type="GeneID" id="115472197"/>
<dbReference type="InterPro" id="IPR019734">
    <property type="entry name" value="TPR_rpt"/>
</dbReference>
<feature type="domain" description="Cns1/TTC4 wheel" evidence="4">
    <location>
        <begin position="267"/>
        <end position="371"/>
    </location>
</feature>
<proteinExistence type="inferred from homology"/>
<dbReference type="GO" id="GO:0051879">
    <property type="term" value="F:Hsp90 protein binding"/>
    <property type="evidence" value="ECO:0007669"/>
    <property type="project" value="InterPro"/>
</dbReference>
<evidence type="ECO:0000313" key="5">
    <source>
        <dbReference type="Proteomes" id="UP000515156"/>
    </source>
</evidence>
<keyword evidence="5" id="KW-1185">Reference proteome</keyword>
<comment type="similarity">
    <text evidence="3">Belongs to the TTC4 family.</text>
</comment>
<evidence type="ECO:0000256" key="3">
    <source>
        <dbReference type="ARBA" id="ARBA00023602"/>
    </source>
</evidence>
<evidence type="ECO:0000259" key="4">
    <source>
        <dbReference type="Pfam" id="PF18972"/>
    </source>
</evidence>
<accession>A0A6P7Y3X7</accession>
<dbReference type="KEGG" id="muo:115472197"/>
<dbReference type="Proteomes" id="UP000515156">
    <property type="component" value="Chromosome 6"/>
</dbReference>
<dbReference type="GO" id="GO:0005634">
    <property type="term" value="C:nucleus"/>
    <property type="evidence" value="ECO:0007669"/>
    <property type="project" value="TreeGrafter"/>
</dbReference>
<dbReference type="Gene3D" id="1.25.40.10">
    <property type="entry name" value="Tetratricopeptide repeat domain"/>
    <property type="match status" value="1"/>
</dbReference>
<dbReference type="AlphaFoldDB" id="A0A6P7Y3X7"/>
<dbReference type="GO" id="GO:0005829">
    <property type="term" value="C:cytosol"/>
    <property type="evidence" value="ECO:0007669"/>
    <property type="project" value="TreeGrafter"/>
</dbReference>
<dbReference type="CTD" id="7268"/>
<dbReference type="PANTHER" id="PTHR46035">
    <property type="entry name" value="TETRATRICOPEPTIDE REPEAT PROTEIN 4"/>
    <property type="match status" value="1"/>
</dbReference>
<dbReference type="FunCoup" id="A0A6P7Y3X7">
    <property type="interactions" value="4189"/>
</dbReference>
<dbReference type="CDD" id="cd21380">
    <property type="entry name" value="CTWD_Cns1"/>
    <property type="match status" value="1"/>
</dbReference>
<dbReference type="Pfam" id="PF18972">
    <property type="entry name" value="Wheel"/>
    <property type="match status" value="1"/>
</dbReference>
<evidence type="ECO:0000256" key="2">
    <source>
        <dbReference type="ARBA" id="ARBA00022803"/>
    </source>
</evidence>
<dbReference type="InterPro" id="IPR044059">
    <property type="entry name" value="Csn1/TTC4_wheel"/>
</dbReference>
<name>A0A6P7Y3X7_9AMPH</name>
<gene>
    <name evidence="6" type="primary">TTC4</name>
</gene>
<dbReference type="SMART" id="SM00028">
    <property type="entry name" value="TPR"/>
    <property type="match status" value="3"/>
</dbReference>
<dbReference type="InterPro" id="IPR011990">
    <property type="entry name" value="TPR-like_helical_dom_sf"/>
</dbReference>
<sequence length="387" mass="44813">MASQAPAHEEDSMDSFLDTFKSQKYKGGFNEATWEEEFDKIPMFMKKAPSEIDPEKNPDLACIQSLLFEGKSPEEQAKIYKDEGNDHFKEKEYKKAIAAYTEGLRKQCSNPDLNAILYTNRAAAEFYLGNYRSALNDVIAARKQKQDHLKAIVRGALCHLELKNFTEAIVWCDEGLRISSKEKKLLETRTKADRLRRAEQRDARKATVKAKQEQSQREALLQAIKDRNIKLIQQTCSEEEEVASDGITGLSLDELSSGNATAAKVYLDQKKNLHWPVLFLYPEYRQTDFVSAFHENSRFIDHLIMMFAEDLPPWDVERKYLPNELELYFEDEERAELHQVDVERSLLEVLQHRRYFVKAGTPTFLILVKHSPFCAQYFADKKVHRTA</sequence>
<dbReference type="GO" id="GO:0006457">
    <property type="term" value="P:protein folding"/>
    <property type="evidence" value="ECO:0007669"/>
    <property type="project" value="TreeGrafter"/>
</dbReference>
<evidence type="ECO:0000256" key="1">
    <source>
        <dbReference type="ARBA" id="ARBA00022737"/>
    </source>
</evidence>
<protein>
    <submittedName>
        <fullName evidence="6">Tetratricopeptide repeat protein 4</fullName>
    </submittedName>
</protein>
<dbReference type="SUPFAM" id="SSF48452">
    <property type="entry name" value="TPR-like"/>
    <property type="match status" value="1"/>
</dbReference>
<dbReference type="OrthoDB" id="420195at2759"/>
<keyword evidence="1" id="KW-0677">Repeat</keyword>
<organism evidence="5 6">
    <name type="scientific">Microcaecilia unicolor</name>
    <dbReference type="NCBI Taxonomy" id="1415580"/>
    <lineage>
        <taxon>Eukaryota</taxon>
        <taxon>Metazoa</taxon>
        <taxon>Chordata</taxon>
        <taxon>Craniata</taxon>
        <taxon>Vertebrata</taxon>
        <taxon>Euteleostomi</taxon>
        <taxon>Amphibia</taxon>
        <taxon>Gymnophiona</taxon>
        <taxon>Siphonopidae</taxon>
        <taxon>Microcaecilia</taxon>
    </lineage>
</organism>
<reference evidence="6" key="1">
    <citation type="submission" date="2025-08" db="UniProtKB">
        <authorList>
            <consortium name="RefSeq"/>
        </authorList>
    </citation>
    <scope>IDENTIFICATION</scope>
</reference>
<dbReference type="PANTHER" id="PTHR46035:SF1">
    <property type="entry name" value="TETRATRICOPEPTIDE REPEAT PROTEIN 4"/>
    <property type="match status" value="1"/>
</dbReference>
<dbReference type="GO" id="GO:0030544">
    <property type="term" value="F:Hsp70 protein binding"/>
    <property type="evidence" value="ECO:0007669"/>
    <property type="project" value="TreeGrafter"/>
</dbReference>
<dbReference type="InParanoid" id="A0A6P7Y3X7"/>
<dbReference type="RefSeq" id="XP_030062227.1">
    <property type="nucleotide sequence ID" value="XM_030206367.1"/>
</dbReference>
<evidence type="ECO:0000313" key="6">
    <source>
        <dbReference type="RefSeq" id="XP_030062227.1"/>
    </source>
</evidence>